<dbReference type="GO" id="GO:0046933">
    <property type="term" value="F:proton-transporting ATP synthase activity, rotational mechanism"/>
    <property type="evidence" value="ECO:0007669"/>
    <property type="project" value="UniProtKB-UniRule"/>
</dbReference>
<keyword evidence="5 7" id="KW-0472">Membrane</keyword>
<keyword evidence="7" id="KW-0139">CF(1)</keyword>
<dbReference type="HAMAP" id="MF_01416">
    <property type="entry name" value="ATP_synth_delta_bact"/>
    <property type="match status" value="1"/>
</dbReference>
<keyword evidence="4 7" id="KW-0406">Ion transport</keyword>
<evidence type="ECO:0000256" key="2">
    <source>
        <dbReference type="ARBA" id="ARBA00022448"/>
    </source>
</evidence>
<dbReference type="InterPro" id="IPR026015">
    <property type="entry name" value="ATP_synth_OSCP/delta_N_sf"/>
</dbReference>
<dbReference type="EMBL" id="FR773153">
    <property type="protein sequence ID" value="CBY92135.1"/>
    <property type="molecule type" value="Genomic_DNA"/>
</dbReference>
<protein>
    <recommendedName>
        <fullName evidence="7">ATP synthase subunit delta</fullName>
    </recommendedName>
    <alternativeName>
        <fullName evidence="7">ATP synthase F(1) sector subunit delta</fullName>
    </alternativeName>
    <alternativeName>
        <fullName evidence="7">F-type ATPase subunit delta</fullName>
        <shortName evidence="7">F-ATPase subunit delta</shortName>
    </alternativeName>
</protein>
<evidence type="ECO:0000256" key="5">
    <source>
        <dbReference type="ARBA" id="ARBA00023136"/>
    </source>
</evidence>
<gene>
    <name evidence="7 8" type="primary">atpH</name>
    <name evidence="8" type="ordered locus">HF1_01270</name>
</gene>
<dbReference type="GO" id="GO:0045259">
    <property type="term" value="C:proton-transporting ATP synthase complex"/>
    <property type="evidence" value="ECO:0007669"/>
    <property type="project" value="UniProtKB-KW"/>
</dbReference>
<dbReference type="AlphaFoldDB" id="E8ZKG9"/>
<keyword evidence="9" id="KW-1185">Reference proteome</keyword>
<dbReference type="GO" id="GO:0016787">
    <property type="term" value="F:hydrolase activity"/>
    <property type="evidence" value="ECO:0007669"/>
    <property type="project" value="UniProtKB-KW"/>
</dbReference>
<dbReference type="InterPro" id="IPR000711">
    <property type="entry name" value="ATPase_OSCP/dsu"/>
</dbReference>
<comment type="function">
    <text evidence="7">This protein is part of the stalk that links CF(0) to CF(1). It either transmits conformational changes from CF(0) to CF(1) or is implicated in proton conduction.</text>
</comment>
<proteinExistence type="inferred from homology"/>
<dbReference type="SUPFAM" id="SSF47928">
    <property type="entry name" value="N-terminal domain of the delta subunit of the F1F0-ATP synthase"/>
    <property type="match status" value="1"/>
</dbReference>
<keyword evidence="8" id="KW-0378">Hydrolase</keyword>
<organism evidence="8 9">
    <name type="scientific">Mycoplasma haemofelis (strain Langford 1)</name>
    <name type="common">Haemobartonella felis</name>
    <dbReference type="NCBI Taxonomy" id="941640"/>
    <lineage>
        <taxon>Bacteria</taxon>
        <taxon>Bacillati</taxon>
        <taxon>Mycoplasmatota</taxon>
        <taxon>Mollicutes</taxon>
        <taxon>Mycoplasmataceae</taxon>
        <taxon>Mycoplasma</taxon>
    </lineage>
</organism>
<keyword evidence="3 7" id="KW-0375">Hydrogen ion transport</keyword>
<comment type="function">
    <text evidence="7">F(1)F(0) ATP synthase produces ATP from ADP in the presence of a proton or sodium gradient. F-type ATPases consist of two structural domains, F(1) containing the extramembraneous catalytic core and F(0) containing the membrane proton channel, linked together by a central stalk and a peripheral stalk. During catalysis, ATP synthesis in the catalytic domain of F(1) is coupled via a rotary mechanism of the central stalk subunits to proton translocation.</text>
</comment>
<dbReference type="GO" id="GO:0005886">
    <property type="term" value="C:plasma membrane"/>
    <property type="evidence" value="ECO:0007669"/>
    <property type="project" value="UniProtKB-SubCell"/>
</dbReference>
<name>E8ZKG9_MYCHL</name>
<evidence type="ECO:0000313" key="8">
    <source>
        <dbReference type="EMBL" id="CBY92135.1"/>
    </source>
</evidence>
<evidence type="ECO:0000313" key="9">
    <source>
        <dbReference type="Proteomes" id="UP000008637"/>
    </source>
</evidence>
<comment type="similarity">
    <text evidence="7">Belongs to the ATPase delta chain family.</text>
</comment>
<comment type="subcellular location">
    <subcellularLocation>
        <location evidence="7">Cell membrane</location>
        <topology evidence="7">Peripheral membrane protein</topology>
    </subcellularLocation>
    <subcellularLocation>
        <location evidence="1">Membrane</location>
    </subcellularLocation>
</comment>
<dbReference type="HOGENOM" id="CLU_1466681_0_0_14"/>
<dbReference type="Proteomes" id="UP000008637">
    <property type="component" value="Chromosome"/>
</dbReference>
<dbReference type="Gene3D" id="1.10.520.20">
    <property type="entry name" value="N-terminal domain of the delta subunit of the F1F0-ATP synthase"/>
    <property type="match status" value="1"/>
</dbReference>
<dbReference type="Pfam" id="PF00213">
    <property type="entry name" value="OSCP"/>
    <property type="match status" value="1"/>
</dbReference>
<accession>E8ZKG9</accession>
<sequence length="184" mass="21463">MSANALVSINKISEALLSFYEDLKDKKRLLDQSESISDFLEKEEEVKDFLIEFGFQKEHKKEAIDIMCQKLACDELLVNTLHLLVDKNLIFYISIFLSTMKTTLNRFLNIQNIYVYSSFPIVGEQKKRLEALWSKKVYRKCVFNYLIDKSLGLGLKIQVDTYIEEFSLSSQLAKLKHEIDLAFN</sequence>
<evidence type="ECO:0000256" key="3">
    <source>
        <dbReference type="ARBA" id="ARBA00022781"/>
    </source>
</evidence>
<evidence type="ECO:0000256" key="6">
    <source>
        <dbReference type="ARBA" id="ARBA00023310"/>
    </source>
</evidence>
<reference evidence="8 9" key="1">
    <citation type="journal article" date="2011" name="J. Bacteriol.">
        <title>Complete genome sequence of Mycoplasma haemofelis, a hemotropic mycoplasma.</title>
        <authorList>
            <person name="Barker E.N."/>
            <person name="Helps C.R."/>
            <person name="Peters I.R."/>
            <person name="Darby A.C."/>
            <person name="Radford A.D."/>
            <person name="Tasker S."/>
        </authorList>
    </citation>
    <scope>NUCLEOTIDE SEQUENCE [LARGE SCALE GENOMIC DNA]</scope>
    <source>
        <strain evidence="8 9">Langford 1</strain>
    </source>
</reference>
<evidence type="ECO:0000256" key="4">
    <source>
        <dbReference type="ARBA" id="ARBA00023065"/>
    </source>
</evidence>
<comment type="subunit">
    <text evidence="7">F-type ATPases have 2 components, F(1) - the catalytic core - and F(0) - the membrane proton channel. F(1) has five subunits: alpha(3), beta(3), gamma(1), delta(1), epsilon(1). F(0) has three main subunits: a(1), b(2) and c(10-14). The alpha and beta chains form an alternating ring which encloses part of the gamma chain. F(1) is attached to F(0) by a central stalk formed by the gamma and epsilon chains, while a peripheral stalk is formed by the delta and b chains.</text>
</comment>
<evidence type="ECO:0000256" key="7">
    <source>
        <dbReference type="HAMAP-Rule" id="MF_01416"/>
    </source>
</evidence>
<dbReference type="KEGG" id="mha:HF1_01270"/>
<evidence type="ECO:0000256" key="1">
    <source>
        <dbReference type="ARBA" id="ARBA00004370"/>
    </source>
</evidence>
<dbReference type="OrthoDB" id="9802471at2"/>
<keyword evidence="2 7" id="KW-0813">Transport</keyword>
<keyword evidence="6 7" id="KW-0066">ATP synthesis</keyword>
<keyword evidence="7" id="KW-1003">Cell membrane</keyword>